<gene>
    <name evidence="5" type="ORF">EB796_021131</name>
</gene>
<dbReference type="AlphaFoldDB" id="A0A7J7J382"/>
<evidence type="ECO:0000256" key="1">
    <source>
        <dbReference type="SAM" id="Coils"/>
    </source>
</evidence>
<accession>A0A7J7J382</accession>
<comment type="caution">
    <text evidence="5">The sequence shown here is derived from an EMBL/GenBank/DDBJ whole genome shotgun (WGS) entry which is preliminary data.</text>
</comment>
<keyword evidence="6" id="KW-1185">Reference proteome</keyword>
<dbReference type="GO" id="GO:0005737">
    <property type="term" value="C:cytoplasm"/>
    <property type="evidence" value="ECO:0007669"/>
    <property type="project" value="GOC"/>
</dbReference>
<evidence type="ECO:0000259" key="3">
    <source>
        <dbReference type="Pfam" id="PF20666"/>
    </source>
</evidence>
<dbReference type="InterPro" id="IPR048344">
    <property type="entry name" value="Zw10_middle"/>
</dbReference>
<dbReference type="GO" id="GO:1990423">
    <property type="term" value="C:RZZ complex"/>
    <property type="evidence" value="ECO:0007669"/>
    <property type="project" value="TreeGrafter"/>
</dbReference>
<name>A0A7J7J382_BUGNE</name>
<reference evidence="5" key="1">
    <citation type="submission" date="2020-06" db="EMBL/GenBank/DDBJ databases">
        <title>Draft genome of Bugula neritina, a colonial animal packing powerful symbionts and potential medicines.</title>
        <authorList>
            <person name="Rayko M."/>
        </authorList>
    </citation>
    <scope>NUCLEOTIDE SEQUENCE [LARGE SCALE GENOMIC DNA]</scope>
    <source>
        <strain evidence="5">Kwan_BN1</strain>
    </source>
</reference>
<dbReference type="EMBL" id="VXIV02003161">
    <property type="protein sequence ID" value="KAF6020563.1"/>
    <property type="molecule type" value="Genomic_DNA"/>
</dbReference>
<protein>
    <submittedName>
        <fullName evidence="5">ZW10</fullName>
    </submittedName>
</protein>
<evidence type="ECO:0000313" key="6">
    <source>
        <dbReference type="Proteomes" id="UP000593567"/>
    </source>
</evidence>
<dbReference type="Gene3D" id="1.10.357.150">
    <property type="match status" value="1"/>
</dbReference>
<dbReference type="InterPro" id="IPR048343">
    <property type="entry name" value="ZW10_C"/>
</dbReference>
<dbReference type="GO" id="GO:0007094">
    <property type="term" value="P:mitotic spindle assembly checkpoint signaling"/>
    <property type="evidence" value="ECO:0007669"/>
    <property type="project" value="TreeGrafter"/>
</dbReference>
<evidence type="ECO:0000259" key="2">
    <source>
        <dbReference type="Pfam" id="PF20665"/>
    </source>
</evidence>
<organism evidence="5 6">
    <name type="scientific">Bugula neritina</name>
    <name type="common">Brown bryozoan</name>
    <name type="synonym">Sertularia neritina</name>
    <dbReference type="NCBI Taxonomy" id="10212"/>
    <lineage>
        <taxon>Eukaryota</taxon>
        <taxon>Metazoa</taxon>
        <taxon>Spiralia</taxon>
        <taxon>Lophotrochozoa</taxon>
        <taxon>Bryozoa</taxon>
        <taxon>Gymnolaemata</taxon>
        <taxon>Cheilostomatida</taxon>
        <taxon>Flustrina</taxon>
        <taxon>Buguloidea</taxon>
        <taxon>Bugulidae</taxon>
        <taxon>Bugula</taxon>
    </lineage>
</organism>
<dbReference type="InterPro" id="IPR046362">
    <property type="entry name" value="Zw10/DSL1_C_sf"/>
</dbReference>
<evidence type="ECO:0000259" key="4">
    <source>
        <dbReference type="Pfam" id="PF22766"/>
    </source>
</evidence>
<dbReference type="Proteomes" id="UP000593567">
    <property type="component" value="Unassembled WGS sequence"/>
</dbReference>
<feature type="coiled-coil region" evidence="1">
    <location>
        <begin position="121"/>
        <end position="148"/>
    </location>
</feature>
<dbReference type="PANTHER" id="PTHR12205">
    <property type="entry name" value="CENTROMERE/KINETOCHORE PROTEIN ZW10"/>
    <property type="match status" value="1"/>
</dbReference>
<proteinExistence type="predicted"/>
<feature type="domain" description="Centromere/kinetochore protein zw10 C-terminal" evidence="3">
    <location>
        <begin position="436"/>
        <end position="567"/>
    </location>
</feature>
<feature type="domain" description="Centromere/kinetochore protein zw10 middle" evidence="2">
    <location>
        <begin position="172"/>
        <end position="388"/>
    </location>
</feature>
<dbReference type="Pfam" id="PF20666">
    <property type="entry name" value="ZW10_C"/>
    <property type="match status" value="1"/>
</dbReference>
<keyword evidence="1" id="KW-0175">Coiled coil</keyword>
<feature type="domain" description="ZW10 C-terminal helical" evidence="4">
    <location>
        <begin position="590"/>
        <end position="663"/>
    </location>
</feature>
<dbReference type="PANTHER" id="PTHR12205:SF0">
    <property type="entry name" value="CENTROMERE_KINETOCHORE PROTEIN ZW10 HOMOLOG"/>
    <property type="match status" value="1"/>
</dbReference>
<evidence type="ECO:0000313" key="5">
    <source>
        <dbReference type="EMBL" id="KAF6020563.1"/>
    </source>
</evidence>
<dbReference type="Pfam" id="PF22766">
    <property type="entry name" value="ZW10_C2"/>
    <property type="match status" value="1"/>
</dbReference>
<dbReference type="OrthoDB" id="534815at2759"/>
<dbReference type="GO" id="GO:0006888">
    <property type="term" value="P:endoplasmic reticulum to Golgi vesicle-mediated transport"/>
    <property type="evidence" value="ECO:0007669"/>
    <property type="project" value="TreeGrafter"/>
</dbReference>
<dbReference type="InterPro" id="IPR055148">
    <property type="entry name" value="ZW10_C_2"/>
</dbReference>
<sequence length="718" mass="81093">MSAGVKDTERCSPNLSEISSKSDELRVDVMEFLRSRYEDFDSRLDETSMLHKRWEQLSSTFDSTRTLIQDEIDSKTCSTVELAENSGILEKVNATLAVLSQLIRVHKLHQTVNNLLTCKDFTQAIVELQQMREALNTLQRDLPQLNIIKILNIEYTTLAQSLKHSMTEQWNSVVNISKQESGDVQTITFNIQTLQNRNHLSELCKALHSEEMLKLKLGSFADSLKMAFHWIVNYPKTVVTEETSANTLSVCVKRTASSTSPSWPSSVYKQLYRLLKPLAHRLLSIPLNSGEGSTPPATVMDVLRELCATAYIDCIVKGCLVPSVPTNQSDLDNYKDVVMETKKIEDFFQQIGFISPTCTSLTSYLGNINVLFANKKCQRLLSQARKLMKMELFNTIQLDEKDNSNNKWSSFIAKRDDSNSKDIDSQIERLSENTLKFPACAISESCMELLTLVHEMMEEACISGHAACTTQILYTIRSMFELYTSVVSDHHRNSIETLPQVSALYYNNCMFLSHQMILLASQYKPRLSSILQDVSAVTFVDLVPLLRAQGTESFLDQIQFQKENLLEYLQAAEGFKYTGVEERYQIAHQSIKQCIHQLSHLKRVWVDVLPASNYSKSIGHLTACVVKEMMSSIMSLEDMSSDDAAKLHQLITMVREAAPALFPGDKVWLEQIPGAGHCADCFTTRHCGQVVRRKGTSGCRILSRTSKVTDQGAVPEYR</sequence>
<dbReference type="Pfam" id="PF20665">
    <property type="entry name" value="Zw10_middle"/>
    <property type="match status" value="1"/>
</dbReference>